<accession>A0ABR3JQP3</accession>
<comment type="caution">
    <text evidence="2">The sequence shown here is derived from an EMBL/GenBank/DDBJ whole genome shotgun (WGS) entry which is preliminary data.</text>
</comment>
<gene>
    <name evidence="2" type="ORF">HGRIS_000310</name>
</gene>
<evidence type="ECO:0000313" key="2">
    <source>
        <dbReference type="EMBL" id="KAL0958143.1"/>
    </source>
</evidence>
<name>A0ABR3JQP3_9AGAR</name>
<feature type="compositionally biased region" description="Polar residues" evidence="1">
    <location>
        <begin position="67"/>
        <end position="97"/>
    </location>
</feature>
<proteinExistence type="predicted"/>
<feature type="compositionally biased region" description="Polar residues" evidence="1">
    <location>
        <begin position="204"/>
        <end position="216"/>
    </location>
</feature>
<reference evidence="3" key="1">
    <citation type="submission" date="2024-06" db="EMBL/GenBank/DDBJ databases">
        <title>Multi-omics analyses provide insights into the biosynthesis of the anticancer antibiotic pleurotin in Hohenbuehelia grisea.</title>
        <authorList>
            <person name="Weaver J.A."/>
            <person name="Alberti F."/>
        </authorList>
    </citation>
    <scope>NUCLEOTIDE SEQUENCE [LARGE SCALE GENOMIC DNA]</scope>
    <source>
        <strain evidence="3">T-177</strain>
    </source>
</reference>
<evidence type="ECO:0000256" key="1">
    <source>
        <dbReference type="SAM" id="MobiDB-lite"/>
    </source>
</evidence>
<evidence type="ECO:0000313" key="3">
    <source>
        <dbReference type="Proteomes" id="UP001556367"/>
    </source>
</evidence>
<organism evidence="2 3">
    <name type="scientific">Hohenbuehelia grisea</name>
    <dbReference type="NCBI Taxonomy" id="104357"/>
    <lineage>
        <taxon>Eukaryota</taxon>
        <taxon>Fungi</taxon>
        <taxon>Dikarya</taxon>
        <taxon>Basidiomycota</taxon>
        <taxon>Agaricomycotina</taxon>
        <taxon>Agaricomycetes</taxon>
        <taxon>Agaricomycetidae</taxon>
        <taxon>Agaricales</taxon>
        <taxon>Pleurotineae</taxon>
        <taxon>Pleurotaceae</taxon>
        <taxon>Hohenbuehelia</taxon>
    </lineage>
</organism>
<dbReference type="Proteomes" id="UP001556367">
    <property type="component" value="Unassembled WGS sequence"/>
</dbReference>
<keyword evidence="3" id="KW-1185">Reference proteome</keyword>
<feature type="region of interest" description="Disordered" evidence="1">
    <location>
        <begin position="201"/>
        <end position="229"/>
    </location>
</feature>
<dbReference type="EMBL" id="JASNQZ010000004">
    <property type="protein sequence ID" value="KAL0958143.1"/>
    <property type="molecule type" value="Genomic_DNA"/>
</dbReference>
<feature type="region of interest" description="Disordered" evidence="1">
    <location>
        <begin position="25"/>
        <end position="106"/>
    </location>
</feature>
<protein>
    <submittedName>
        <fullName evidence="2">Uncharacterized protein</fullName>
    </submittedName>
</protein>
<sequence>MSFQDDAERQARERERICRINSAAAAERKKRGLDEPLFSVRNAGAARGRGRGGRYQRGATLVRSGERANTSEPPATTPDSNSSGRPFEGSFQSQGRTFSHGGRDDAEVSWRIRRSAAESAPSWRRPVGDPVLVGTARRPPPFGEINQPPVMFGTGGCAYGGRRDHQGATLRAHDKGATPYAVHGRGSPAILSRLTPRGRLWRQPSISSASTDSVPESLSEEDKEAPPLSDVQVELQIQETVKELFAIRDLDEASLYFSALPQTHHAQLVDRLVKSH</sequence>